<dbReference type="Gene3D" id="3.40.50.1000">
    <property type="entry name" value="HAD superfamily/HAD-like"/>
    <property type="match status" value="1"/>
</dbReference>
<name>A0ABU6KM96_9BACI</name>
<dbReference type="PANTHER" id="PTHR43434:SF25">
    <property type="entry name" value="PHOSPHOGLYCOLATE PHOSPHATASE"/>
    <property type="match status" value="1"/>
</dbReference>
<dbReference type="PANTHER" id="PTHR43434">
    <property type="entry name" value="PHOSPHOGLYCOLATE PHOSPHATASE"/>
    <property type="match status" value="1"/>
</dbReference>
<evidence type="ECO:0000256" key="1">
    <source>
        <dbReference type="ARBA" id="ARBA00022801"/>
    </source>
</evidence>
<sequence length="196" mass="23241">MLNNIKGLTVLWDFDGTLFDTYPVYTTIFKKVLNAEHVDKNEIFRHLKVSFRHASGYYNFTEEQLKDFFLLEERIPPKEFKPFDSVETVLKYADNNVIMTHKLKKDVHKILEYYGWDKHFSEIVAGDDGFPRKPNKKSYEYLHRKHMIDLVIGDREIDIIPAKELGISTCLYQNNGSKIADFYLNNYKEFWNKVAL</sequence>
<proteinExistence type="predicted"/>
<keyword evidence="4" id="KW-1185">Reference proteome</keyword>
<gene>
    <name evidence="3" type="ORF">QGM71_21825</name>
</gene>
<dbReference type="InterPro" id="IPR023214">
    <property type="entry name" value="HAD_sf"/>
</dbReference>
<evidence type="ECO:0000256" key="2">
    <source>
        <dbReference type="ARBA" id="ARBA00022842"/>
    </source>
</evidence>
<protein>
    <submittedName>
        <fullName evidence="3">HAD hydrolase-like protein</fullName>
    </submittedName>
</protein>
<keyword evidence="2" id="KW-0460">Magnesium</keyword>
<dbReference type="RefSeq" id="WP_327609624.1">
    <property type="nucleotide sequence ID" value="NZ_JARZFX010000033.1"/>
</dbReference>
<dbReference type="Pfam" id="PF13419">
    <property type="entry name" value="HAD_2"/>
    <property type="match status" value="1"/>
</dbReference>
<accession>A0ABU6KM96</accession>
<comment type="caution">
    <text evidence="3">The sequence shown here is derived from an EMBL/GenBank/DDBJ whole genome shotgun (WGS) entry which is preliminary data.</text>
</comment>
<dbReference type="InterPro" id="IPR041492">
    <property type="entry name" value="HAD_2"/>
</dbReference>
<dbReference type="Gene3D" id="1.10.150.240">
    <property type="entry name" value="Putative phosphatase, domain 2"/>
    <property type="match status" value="1"/>
</dbReference>
<dbReference type="Proteomes" id="UP001335737">
    <property type="component" value="Unassembled WGS sequence"/>
</dbReference>
<organism evidence="3 4">
    <name type="scientific">Virgibacillus tibetensis</name>
    <dbReference type="NCBI Taxonomy" id="3042313"/>
    <lineage>
        <taxon>Bacteria</taxon>
        <taxon>Bacillati</taxon>
        <taxon>Bacillota</taxon>
        <taxon>Bacilli</taxon>
        <taxon>Bacillales</taxon>
        <taxon>Bacillaceae</taxon>
        <taxon>Virgibacillus</taxon>
    </lineage>
</organism>
<dbReference type="SFLD" id="SFLDG01129">
    <property type="entry name" value="C1.5:_HAD__Beta-PGM__Phosphata"/>
    <property type="match status" value="1"/>
</dbReference>
<evidence type="ECO:0000313" key="4">
    <source>
        <dbReference type="Proteomes" id="UP001335737"/>
    </source>
</evidence>
<dbReference type="InterPro" id="IPR050155">
    <property type="entry name" value="HAD-like_hydrolase_sf"/>
</dbReference>
<dbReference type="InterPro" id="IPR036412">
    <property type="entry name" value="HAD-like_sf"/>
</dbReference>
<evidence type="ECO:0000313" key="3">
    <source>
        <dbReference type="EMBL" id="MEC5426090.1"/>
    </source>
</evidence>
<dbReference type="SUPFAM" id="SSF56784">
    <property type="entry name" value="HAD-like"/>
    <property type="match status" value="1"/>
</dbReference>
<dbReference type="InterPro" id="IPR023198">
    <property type="entry name" value="PGP-like_dom2"/>
</dbReference>
<dbReference type="EMBL" id="JARZFX010000033">
    <property type="protein sequence ID" value="MEC5426090.1"/>
    <property type="molecule type" value="Genomic_DNA"/>
</dbReference>
<reference evidence="3 4" key="1">
    <citation type="journal article" date="2024" name="Int. J. Syst. Evol. Microbiol.">
        <title>Virgibacillus tibetensis sp. nov., isolated from salt lake on the Tibetan Plateau of China.</title>
        <authorList>
            <person name="Phurbu D."/>
            <person name="Liu Z.-X."/>
            <person name="Wang R."/>
            <person name="Zheng Y.-Y."/>
            <person name="Liu H.-C."/>
            <person name="Zhou Y.-G."/>
            <person name="Yu Y.-J."/>
            <person name="Li A.-H."/>
        </authorList>
    </citation>
    <scope>NUCLEOTIDE SEQUENCE [LARGE SCALE GENOMIC DNA]</scope>
    <source>
        <strain evidence="3 4">C22-A2</strain>
    </source>
</reference>
<dbReference type="SFLD" id="SFLDS00003">
    <property type="entry name" value="Haloacid_Dehalogenase"/>
    <property type="match status" value="1"/>
</dbReference>
<keyword evidence="1" id="KW-0378">Hydrolase</keyword>